<dbReference type="GO" id="GO:0015112">
    <property type="term" value="F:nitrate transmembrane transporter activity"/>
    <property type="evidence" value="ECO:0007669"/>
    <property type="project" value="InterPro"/>
</dbReference>
<evidence type="ECO:0000256" key="3">
    <source>
        <dbReference type="ARBA" id="ARBA00022692"/>
    </source>
</evidence>
<feature type="transmembrane region" description="Helical" evidence="7">
    <location>
        <begin position="249"/>
        <end position="269"/>
    </location>
</feature>
<feature type="transmembrane region" description="Helical" evidence="7">
    <location>
        <begin position="380"/>
        <end position="403"/>
    </location>
</feature>
<evidence type="ECO:0000256" key="5">
    <source>
        <dbReference type="ARBA" id="ARBA00023063"/>
    </source>
</evidence>
<feature type="domain" description="Major facilitator superfamily (MFS) profile" evidence="8">
    <location>
        <begin position="10"/>
        <end position="407"/>
    </location>
</feature>
<evidence type="ECO:0000256" key="6">
    <source>
        <dbReference type="ARBA" id="ARBA00023136"/>
    </source>
</evidence>
<keyword evidence="3 7" id="KW-0812">Transmembrane</keyword>
<dbReference type="Pfam" id="PF07690">
    <property type="entry name" value="MFS_1"/>
    <property type="match status" value="1"/>
</dbReference>
<feature type="transmembrane region" description="Helical" evidence="7">
    <location>
        <begin position="276"/>
        <end position="296"/>
    </location>
</feature>
<proteinExistence type="inferred from homology"/>
<name>A0A2N5X8E9_9GAMM</name>
<feature type="transmembrane region" description="Helical" evidence="7">
    <location>
        <begin position="316"/>
        <end position="337"/>
    </location>
</feature>
<feature type="transmembrane region" description="Helical" evidence="7">
    <location>
        <begin position="163"/>
        <end position="182"/>
    </location>
</feature>
<protein>
    <submittedName>
        <fullName evidence="9">MFS transporter</fullName>
    </submittedName>
</protein>
<feature type="transmembrane region" description="Helical" evidence="7">
    <location>
        <begin position="349"/>
        <end position="374"/>
    </location>
</feature>
<dbReference type="AlphaFoldDB" id="A0A2N5X8E9"/>
<dbReference type="InterPro" id="IPR020846">
    <property type="entry name" value="MFS_dom"/>
</dbReference>
<dbReference type="PANTHER" id="PTHR23515">
    <property type="entry name" value="HIGH-AFFINITY NITRATE TRANSPORTER 2.3"/>
    <property type="match status" value="1"/>
</dbReference>
<evidence type="ECO:0000256" key="1">
    <source>
        <dbReference type="ARBA" id="ARBA00004141"/>
    </source>
</evidence>
<gene>
    <name evidence="9" type="ORF">C0039_01045</name>
</gene>
<dbReference type="PROSITE" id="PS50850">
    <property type="entry name" value="MFS"/>
    <property type="match status" value="1"/>
</dbReference>
<evidence type="ECO:0000256" key="2">
    <source>
        <dbReference type="ARBA" id="ARBA00008432"/>
    </source>
</evidence>
<feature type="transmembrane region" description="Helical" evidence="7">
    <location>
        <begin position="12"/>
        <end position="32"/>
    </location>
</feature>
<dbReference type="SUPFAM" id="SSF103473">
    <property type="entry name" value="MFS general substrate transporter"/>
    <property type="match status" value="1"/>
</dbReference>
<dbReference type="InterPro" id="IPR036259">
    <property type="entry name" value="MFS_trans_sf"/>
</dbReference>
<feature type="transmembrane region" description="Helical" evidence="7">
    <location>
        <begin position="216"/>
        <end position="237"/>
    </location>
</feature>
<dbReference type="OrthoDB" id="9771451at2"/>
<dbReference type="GO" id="GO:0016020">
    <property type="term" value="C:membrane"/>
    <property type="evidence" value="ECO:0007669"/>
    <property type="project" value="UniProtKB-SubCell"/>
</dbReference>
<dbReference type="Gene3D" id="1.20.1250.20">
    <property type="entry name" value="MFS general substrate transporter like domains"/>
    <property type="match status" value="2"/>
</dbReference>
<feature type="transmembrane region" description="Helical" evidence="7">
    <location>
        <begin position="134"/>
        <end position="157"/>
    </location>
</feature>
<evidence type="ECO:0000256" key="7">
    <source>
        <dbReference type="SAM" id="Phobius"/>
    </source>
</evidence>
<organism evidence="9 10">
    <name type="scientific">Pseudohalioglobus lutimaris</name>
    <dbReference type="NCBI Taxonomy" id="1737061"/>
    <lineage>
        <taxon>Bacteria</taxon>
        <taxon>Pseudomonadati</taxon>
        <taxon>Pseudomonadota</taxon>
        <taxon>Gammaproteobacteria</taxon>
        <taxon>Cellvibrionales</taxon>
        <taxon>Halieaceae</taxon>
        <taxon>Pseudohalioglobus</taxon>
    </lineage>
</organism>
<reference evidence="9 10" key="1">
    <citation type="submission" date="2018-01" db="EMBL/GenBank/DDBJ databases">
        <title>The draft genome sequence of Halioglobus lutimaris HF004.</title>
        <authorList>
            <person name="Du Z.-J."/>
            <person name="Shi M.-J."/>
        </authorList>
    </citation>
    <scope>NUCLEOTIDE SEQUENCE [LARGE SCALE GENOMIC DNA]</scope>
    <source>
        <strain evidence="9 10">HF004</strain>
    </source>
</reference>
<dbReference type="RefSeq" id="WP_101517008.1">
    <property type="nucleotide sequence ID" value="NZ_PKUS01000001.1"/>
</dbReference>
<keyword evidence="10" id="KW-1185">Reference proteome</keyword>
<keyword evidence="5" id="KW-0534">Nitrate assimilation</keyword>
<feature type="transmembrane region" description="Helical" evidence="7">
    <location>
        <begin position="77"/>
        <end position="95"/>
    </location>
</feature>
<comment type="subcellular location">
    <subcellularLocation>
        <location evidence="1">Membrane</location>
        <topology evidence="1">Multi-pass membrane protein</topology>
    </subcellularLocation>
</comment>
<keyword evidence="4 7" id="KW-1133">Transmembrane helix</keyword>
<sequence>MTTRRQQQRISLTSSAVAFAAAFAAWTLFSILGVEIREQLQLNYTQFALLLVAPIFSGALARLPSGILADIYGGRRVMFIEMAIVGLALLFYPLASLYWHYLLFGVVIGLAGATFSAGISFVSSWHDKRRQGTAMGIFGAGDAGAAITNLVAPLAVLQFGSDYVPVVYGAVLLSVAVVFFLVSSEDPVHQSQAKIERPLREELAPLAKLRVWRFGLYYFFVFGGFLALTLWLPQFYVEQYGLDLKTASFATLLFTLPAALVRALGGWFADHFGARTINWMVFWVCLVCLFFLSYPPTTMTIHGIDRELSLNITTPMWLFTALIFVMGVAMGFGKASIYRIIYDYFPGHMGAVGGAVGMIGAMGGLALLLLFGLANDLTGIRTSCFMLLYGGLAGCMILMHFAIKRDEFRQRYAQAQADEFLSL</sequence>
<comment type="caution">
    <text evidence="9">The sequence shown here is derived from an EMBL/GenBank/DDBJ whole genome shotgun (WGS) entry which is preliminary data.</text>
</comment>
<evidence type="ECO:0000259" key="8">
    <source>
        <dbReference type="PROSITE" id="PS50850"/>
    </source>
</evidence>
<feature type="transmembrane region" description="Helical" evidence="7">
    <location>
        <begin position="101"/>
        <end position="122"/>
    </location>
</feature>
<evidence type="ECO:0000313" key="9">
    <source>
        <dbReference type="EMBL" id="PLW70749.1"/>
    </source>
</evidence>
<evidence type="ECO:0000256" key="4">
    <source>
        <dbReference type="ARBA" id="ARBA00022989"/>
    </source>
</evidence>
<feature type="transmembrane region" description="Helical" evidence="7">
    <location>
        <begin position="44"/>
        <end position="65"/>
    </location>
</feature>
<dbReference type="GO" id="GO:0042128">
    <property type="term" value="P:nitrate assimilation"/>
    <property type="evidence" value="ECO:0007669"/>
    <property type="project" value="UniProtKB-KW"/>
</dbReference>
<dbReference type="CDD" id="cd17341">
    <property type="entry name" value="MFS_NRT2_like"/>
    <property type="match status" value="1"/>
</dbReference>
<dbReference type="InterPro" id="IPR044772">
    <property type="entry name" value="NO3_transporter"/>
</dbReference>
<dbReference type="Proteomes" id="UP000235005">
    <property type="component" value="Unassembled WGS sequence"/>
</dbReference>
<dbReference type="EMBL" id="PKUS01000001">
    <property type="protein sequence ID" value="PLW70749.1"/>
    <property type="molecule type" value="Genomic_DNA"/>
</dbReference>
<accession>A0A2N5X8E9</accession>
<keyword evidence="6 7" id="KW-0472">Membrane</keyword>
<comment type="similarity">
    <text evidence="2">Belongs to the major facilitator superfamily. Nitrate/nitrite porter (TC 2.A.1.8) family.</text>
</comment>
<dbReference type="InterPro" id="IPR011701">
    <property type="entry name" value="MFS"/>
</dbReference>
<evidence type="ECO:0000313" key="10">
    <source>
        <dbReference type="Proteomes" id="UP000235005"/>
    </source>
</evidence>